<gene>
    <name evidence="2" type="ORF">FF36_05161</name>
</gene>
<name>A0A0D8B9F1_9ACTN</name>
<feature type="region of interest" description="Disordered" evidence="1">
    <location>
        <begin position="34"/>
        <end position="84"/>
    </location>
</feature>
<reference evidence="2 3" key="2">
    <citation type="journal article" date="2016" name="Genome Announc.">
        <title>Permanent Draft Genome Sequences for Two Variants of Frankia sp. Strain CpI1, the First Frankia Strain Isolated from Root Nodules of Comptonia peregrina.</title>
        <authorList>
            <person name="Oshone R."/>
            <person name="Hurst S.G.IV."/>
            <person name="Abebe-Akele F."/>
            <person name="Simpson S."/>
            <person name="Morris K."/>
            <person name="Thomas W.K."/>
            <person name="Tisa L.S."/>
        </authorList>
    </citation>
    <scope>NUCLEOTIDE SEQUENCE [LARGE SCALE GENOMIC DNA]</scope>
    <source>
        <strain evidence="3">CpI1-S</strain>
    </source>
</reference>
<dbReference type="EMBL" id="JYFN01000057">
    <property type="protein sequence ID" value="KJE20569.1"/>
    <property type="molecule type" value="Genomic_DNA"/>
</dbReference>
<accession>A0A0D8B9F1</accession>
<proteinExistence type="predicted"/>
<evidence type="ECO:0000256" key="1">
    <source>
        <dbReference type="SAM" id="MobiDB-lite"/>
    </source>
</evidence>
<dbReference type="Proteomes" id="UP000032545">
    <property type="component" value="Unassembled WGS sequence"/>
</dbReference>
<dbReference type="OrthoDB" id="4249747at2"/>
<evidence type="ECO:0008006" key="4">
    <source>
        <dbReference type="Google" id="ProtNLM"/>
    </source>
</evidence>
<evidence type="ECO:0000313" key="2">
    <source>
        <dbReference type="EMBL" id="KJE20569.1"/>
    </source>
</evidence>
<dbReference type="PATRIC" id="fig|1502723.3.peg.5366"/>
<protein>
    <recommendedName>
        <fullName evidence="4">MarR family transcriptional regulator</fullName>
    </recommendedName>
</protein>
<dbReference type="RefSeq" id="WP_044887645.1">
    <property type="nucleotide sequence ID" value="NZ_JYFN01000057.1"/>
</dbReference>
<keyword evidence="3" id="KW-1185">Reference proteome</keyword>
<comment type="caution">
    <text evidence="2">The sequence shown here is derived from an EMBL/GenBank/DDBJ whole genome shotgun (WGS) entry which is preliminary data.</text>
</comment>
<reference evidence="3" key="1">
    <citation type="submission" date="2015-02" db="EMBL/GenBank/DDBJ databases">
        <title>Draft Genome of Frankia sp. CpI1-S.</title>
        <authorList>
            <person name="Oshone R.T."/>
            <person name="Ngom M."/>
            <person name="Ghodhbane-Gtari F."/>
            <person name="Gtari M."/>
            <person name="Morris K."/>
            <person name="Thomas K."/>
            <person name="Sen A."/>
            <person name="Tisa L.S."/>
        </authorList>
    </citation>
    <scope>NUCLEOTIDE SEQUENCE [LARGE SCALE GENOMIC DNA]</scope>
    <source>
        <strain evidence="3">CpI1-S</strain>
    </source>
</reference>
<dbReference type="AlphaFoldDB" id="A0A0D8B9F1"/>
<organism evidence="2 3">
    <name type="scientific">Frankia torreyi</name>
    <dbReference type="NCBI Taxonomy" id="1856"/>
    <lineage>
        <taxon>Bacteria</taxon>
        <taxon>Bacillati</taxon>
        <taxon>Actinomycetota</taxon>
        <taxon>Actinomycetes</taxon>
        <taxon>Frankiales</taxon>
        <taxon>Frankiaceae</taxon>
        <taxon>Frankia</taxon>
    </lineage>
</organism>
<evidence type="ECO:0000313" key="3">
    <source>
        <dbReference type="Proteomes" id="UP000032545"/>
    </source>
</evidence>
<sequence length="84" mass="9351">MSDDPLLGYAQIADHATSRGQAMKAQTVRNYRHRGLLPEPDDTTVPDRPRWRQSTIDQWLTGRPGQGKRTDLRPKPAGSGVNDA</sequence>